<dbReference type="Gene3D" id="3.10.10.10">
    <property type="entry name" value="HIV Type 1 Reverse Transcriptase, subunit A, domain 1"/>
    <property type="match status" value="1"/>
</dbReference>
<dbReference type="InterPro" id="IPR021109">
    <property type="entry name" value="Peptidase_aspartic_dom_sf"/>
</dbReference>
<dbReference type="OrthoDB" id="124686at2759"/>
<dbReference type="AlphaFoldDB" id="A0A225ULA6"/>
<dbReference type="EMBL" id="NBNE01016275">
    <property type="protein sequence ID" value="OWY93336.1"/>
    <property type="molecule type" value="Genomic_DNA"/>
</dbReference>
<dbReference type="Gene3D" id="2.40.70.10">
    <property type="entry name" value="Acid Proteases"/>
    <property type="match status" value="1"/>
</dbReference>
<organism evidence="2 3">
    <name type="scientific">Phytophthora megakarya</name>
    <dbReference type="NCBI Taxonomy" id="4795"/>
    <lineage>
        <taxon>Eukaryota</taxon>
        <taxon>Sar</taxon>
        <taxon>Stramenopiles</taxon>
        <taxon>Oomycota</taxon>
        <taxon>Peronosporomycetes</taxon>
        <taxon>Peronosporales</taxon>
        <taxon>Peronosporaceae</taxon>
        <taxon>Phytophthora</taxon>
    </lineage>
</organism>
<evidence type="ECO:0000256" key="1">
    <source>
        <dbReference type="SAM" id="MobiDB-lite"/>
    </source>
</evidence>
<protein>
    <submittedName>
        <fullName evidence="2">Polyprotein</fullName>
    </submittedName>
</protein>
<proteinExistence type="predicted"/>
<evidence type="ECO:0000313" key="3">
    <source>
        <dbReference type="Proteomes" id="UP000198211"/>
    </source>
</evidence>
<accession>A0A225ULA6</accession>
<gene>
    <name evidence="2" type="ORF">PHMEG_00037319</name>
</gene>
<feature type="region of interest" description="Disordered" evidence="1">
    <location>
        <begin position="194"/>
        <end position="215"/>
    </location>
</feature>
<dbReference type="PANTHER" id="PTHR24559:SF444">
    <property type="entry name" value="REVERSE TRANSCRIPTASE DOMAIN-CONTAINING PROTEIN"/>
    <property type="match status" value="1"/>
</dbReference>
<dbReference type="InterPro" id="IPR043502">
    <property type="entry name" value="DNA/RNA_pol_sf"/>
</dbReference>
<reference evidence="3" key="1">
    <citation type="submission" date="2017-03" db="EMBL/GenBank/DDBJ databases">
        <title>Phytopthora megakarya and P. palmivora, two closely related causual agents of cacao black pod achieved similar genome size and gene model numbers by different mechanisms.</title>
        <authorList>
            <person name="Ali S."/>
            <person name="Shao J."/>
            <person name="Larry D.J."/>
            <person name="Kronmiller B."/>
            <person name="Shen D."/>
            <person name="Strem M.D."/>
            <person name="Melnick R.L."/>
            <person name="Guiltinan M.J."/>
            <person name="Tyler B.M."/>
            <person name="Meinhardt L.W."/>
            <person name="Bailey B.A."/>
        </authorList>
    </citation>
    <scope>NUCLEOTIDE SEQUENCE [LARGE SCALE GENOMIC DNA]</scope>
    <source>
        <strain evidence="3">zdho120</strain>
    </source>
</reference>
<sequence length="334" mass="37445">MIVKLSDGKPHRMSRREVVLTYMFDGFQSVDTFMVIETNHAKFDCILGMPWLAQYQPKINWLARSVKRRGDFDVSEVFKHLLVSSSDCPHVTVVDQLSTTQSMHSGLPYANEMTVEQGLPHVMKVTVEQGLPSASKTSVGRGSRTRRLNVGSRTTIRPVQSTNNLLHLDEGHEIEQICLITDADSVSPMVDATSASTDISARPKSAKPKSAQEERFETQSWDALCESDNPPYETAHEFADIFPDKIPAELPADRGVHHEIDLAPGTKYCVTRQWPLPRDQVKAIDDFFENRRQAGHVRESISPHSSPIFCVKKATGGWRIVHVFNKINDATIPV</sequence>
<dbReference type="InterPro" id="IPR053134">
    <property type="entry name" value="RNA-dir_DNA_polymerase"/>
</dbReference>
<keyword evidence="3" id="KW-1185">Reference proteome</keyword>
<evidence type="ECO:0000313" key="2">
    <source>
        <dbReference type="EMBL" id="OWY93336.1"/>
    </source>
</evidence>
<comment type="caution">
    <text evidence="2">The sequence shown here is derived from an EMBL/GenBank/DDBJ whole genome shotgun (WGS) entry which is preliminary data.</text>
</comment>
<name>A0A225ULA6_9STRA</name>
<dbReference type="SUPFAM" id="SSF56672">
    <property type="entry name" value="DNA/RNA polymerases"/>
    <property type="match status" value="1"/>
</dbReference>
<dbReference type="Proteomes" id="UP000198211">
    <property type="component" value="Unassembled WGS sequence"/>
</dbReference>
<dbReference type="PANTHER" id="PTHR24559">
    <property type="entry name" value="TRANSPOSON TY3-I GAG-POL POLYPROTEIN"/>
    <property type="match status" value="1"/>
</dbReference>